<dbReference type="OrthoDB" id="2068061at2"/>
<organism evidence="2 3">
    <name type="scientific">Fictibacillus arsenicus</name>
    <dbReference type="NCBI Taxonomy" id="255247"/>
    <lineage>
        <taxon>Bacteria</taxon>
        <taxon>Bacillati</taxon>
        <taxon>Bacillota</taxon>
        <taxon>Bacilli</taxon>
        <taxon>Bacillales</taxon>
        <taxon>Fictibacillaceae</taxon>
        <taxon>Fictibacillus</taxon>
    </lineage>
</organism>
<comment type="caution">
    <text evidence="2">The sequence shown here is derived from an EMBL/GenBank/DDBJ whole genome shotgun (WGS) entry which is preliminary data.</text>
</comment>
<evidence type="ECO:0000313" key="2">
    <source>
        <dbReference type="EMBL" id="OOE12627.1"/>
    </source>
</evidence>
<sequence length="127" mass="15121">MYNHPFYHQSHNSHSHEEPIYVDRPDGEDEEDGPFGPPPQQFIQQSQIPQPFFTSSFQPPQLRARLCACLGNWGLLGLRRQGQFGRDFWFFPTVIRRNSVTGFIWIRGRRQRVRYEYSQIRNFICFG</sequence>
<feature type="compositionally biased region" description="Basic and acidic residues" evidence="1">
    <location>
        <begin position="14"/>
        <end position="25"/>
    </location>
</feature>
<evidence type="ECO:0000313" key="3">
    <source>
        <dbReference type="Proteomes" id="UP000188597"/>
    </source>
</evidence>
<accession>A0A1V3G8N0</accession>
<dbReference type="RefSeq" id="WP_077362673.1">
    <property type="nucleotide sequence ID" value="NZ_MQMF01000002.1"/>
</dbReference>
<dbReference type="Proteomes" id="UP000188597">
    <property type="component" value="Unassembled WGS sequence"/>
</dbReference>
<reference evidence="2 3" key="1">
    <citation type="submission" date="2016-11" db="EMBL/GenBank/DDBJ databases">
        <authorList>
            <person name="Jaros S."/>
            <person name="Januszkiewicz K."/>
            <person name="Wedrychowicz H."/>
        </authorList>
    </citation>
    <scope>NUCLEOTIDE SEQUENCE [LARGE SCALE GENOMIC DNA]</scope>
    <source>
        <strain evidence="2 3">Con a/3</strain>
    </source>
</reference>
<dbReference type="AlphaFoldDB" id="A0A1V3G8N0"/>
<protein>
    <submittedName>
        <fullName evidence="2">Uncharacterized protein</fullName>
    </submittedName>
</protein>
<feature type="region of interest" description="Disordered" evidence="1">
    <location>
        <begin position="1"/>
        <end position="43"/>
    </location>
</feature>
<evidence type="ECO:0000256" key="1">
    <source>
        <dbReference type="SAM" id="MobiDB-lite"/>
    </source>
</evidence>
<proteinExistence type="predicted"/>
<name>A0A1V3G8N0_9BACL</name>
<gene>
    <name evidence="2" type="ORF">UN64_11185</name>
</gene>
<dbReference type="EMBL" id="MQMF01000002">
    <property type="protein sequence ID" value="OOE12627.1"/>
    <property type="molecule type" value="Genomic_DNA"/>
</dbReference>